<evidence type="ECO:0000313" key="8">
    <source>
        <dbReference type="Proteomes" id="UP001346149"/>
    </source>
</evidence>
<sequence length="402" mass="43672">MAVGRGAEARRGACFRSRDGDDDLGMTGTATAKVRRRRMENEKAPATARSSGGKRRRRGTDRFDTLPDELVLSILCKLAASAGLPSDFINVLLTCKRLKELGLSPQVLSTASAKTFAVKAKNWSNSADRFLKLCADSGNVEASYTLGMIHFYCLQNRRGGASLMAKAAIGSHARALYSLAVIQFNGSGRSKNDKDLRAGVTLCSRAAFRGHIDAMRELGHCLQDGYGVCQDVTRGRRLLVHANARELAAAANAMVSSRSWISSSWANDYRRHGARTGVTTEYPLLSDYGYNVPALEAHTVNRFMTEWFAARDGSPGPGLRLCSHGGCGRPETRRNEFRRCSVCGTVNYCSRACQALDWKLRHKEECVVVAAAGMGVGEGGAHGVENDDRAGDGDRQMMMVYS</sequence>
<dbReference type="SUPFAM" id="SSF81383">
    <property type="entry name" value="F-box domain"/>
    <property type="match status" value="1"/>
</dbReference>
<evidence type="ECO:0000256" key="4">
    <source>
        <dbReference type="PROSITE-ProRule" id="PRU00134"/>
    </source>
</evidence>
<dbReference type="AlphaFoldDB" id="A0AAN7QAC8"/>
<keyword evidence="3" id="KW-0862">Zinc</keyword>
<dbReference type="PANTHER" id="PTHR46758">
    <property type="entry name" value="MYND DOMAIN-CONTAINING"/>
    <property type="match status" value="1"/>
</dbReference>
<evidence type="ECO:0000313" key="7">
    <source>
        <dbReference type="EMBL" id="KAK4762496.1"/>
    </source>
</evidence>
<dbReference type="FunFam" id="6.10.140.2220:FF:000033">
    <property type="entry name" value="Predicted protein"/>
    <property type="match status" value="1"/>
</dbReference>
<keyword evidence="1" id="KW-0479">Metal-binding</keyword>
<dbReference type="SUPFAM" id="SSF144232">
    <property type="entry name" value="HIT/MYND zinc finger-like"/>
    <property type="match status" value="1"/>
</dbReference>
<evidence type="ECO:0000256" key="5">
    <source>
        <dbReference type="SAM" id="MobiDB-lite"/>
    </source>
</evidence>
<dbReference type="Proteomes" id="UP001346149">
    <property type="component" value="Unassembled WGS sequence"/>
</dbReference>
<evidence type="ECO:0000256" key="3">
    <source>
        <dbReference type="ARBA" id="ARBA00022833"/>
    </source>
</evidence>
<dbReference type="InterPro" id="IPR002893">
    <property type="entry name" value="Znf_MYND"/>
</dbReference>
<evidence type="ECO:0000259" key="6">
    <source>
        <dbReference type="PROSITE" id="PS50865"/>
    </source>
</evidence>
<dbReference type="Pfam" id="PF23310">
    <property type="entry name" value="TPR_27"/>
    <property type="match status" value="1"/>
</dbReference>
<dbReference type="InterPro" id="IPR057136">
    <property type="entry name" value="At2g35280_TPR_dom"/>
</dbReference>
<keyword evidence="2 4" id="KW-0863">Zinc-finger</keyword>
<dbReference type="InterPro" id="IPR011990">
    <property type="entry name" value="TPR-like_helical_dom_sf"/>
</dbReference>
<dbReference type="Pfam" id="PF01753">
    <property type="entry name" value="zf-MYND"/>
    <property type="match status" value="1"/>
</dbReference>
<accession>A0AAN7QAC8</accession>
<dbReference type="SUPFAM" id="SSF81901">
    <property type="entry name" value="HCP-like"/>
    <property type="match status" value="1"/>
</dbReference>
<dbReference type="InterPro" id="IPR036047">
    <property type="entry name" value="F-box-like_dom_sf"/>
</dbReference>
<reference evidence="7 8" key="1">
    <citation type="journal article" date="2023" name="Hortic Res">
        <title>Pangenome of water caltrop reveals structural variations and asymmetric subgenome divergence after allopolyploidization.</title>
        <authorList>
            <person name="Zhang X."/>
            <person name="Chen Y."/>
            <person name="Wang L."/>
            <person name="Yuan Y."/>
            <person name="Fang M."/>
            <person name="Shi L."/>
            <person name="Lu R."/>
            <person name="Comes H.P."/>
            <person name="Ma Y."/>
            <person name="Chen Y."/>
            <person name="Huang G."/>
            <person name="Zhou Y."/>
            <person name="Zheng Z."/>
            <person name="Qiu Y."/>
        </authorList>
    </citation>
    <scope>NUCLEOTIDE SEQUENCE [LARGE SCALE GENOMIC DNA]</scope>
    <source>
        <strain evidence="7">F231</strain>
    </source>
</reference>
<evidence type="ECO:0000256" key="2">
    <source>
        <dbReference type="ARBA" id="ARBA00022771"/>
    </source>
</evidence>
<dbReference type="GO" id="GO:0008270">
    <property type="term" value="F:zinc ion binding"/>
    <property type="evidence" value="ECO:0007669"/>
    <property type="project" value="UniProtKB-KW"/>
</dbReference>
<organism evidence="7 8">
    <name type="scientific">Trapa natans</name>
    <name type="common">Water chestnut</name>
    <dbReference type="NCBI Taxonomy" id="22666"/>
    <lineage>
        <taxon>Eukaryota</taxon>
        <taxon>Viridiplantae</taxon>
        <taxon>Streptophyta</taxon>
        <taxon>Embryophyta</taxon>
        <taxon>Tracheophyta</taxon>
        <taxon>Spermatophyta</taxon>
        <taxon>Magnoliopsida</taxon>
        <taxon>eudicotyledons</taxon>
        <taxon>Gunneridae</taxon>
        <taxon>Pentapetalae</taxon>
        <taxon>rosids</taxon>
        <taxon>malvids</taxon>
        <taxon>Myrtales</taxon>
        <taxon>Lythraceae</taxon>
        <taxon>Trapa</taxon>
    </lineage>
</organism>
<keyword evidence="8" id="KW-1185">Reference proteome</keyword>
<dbReference type="PROSITE" id="PS50865">
    <property type="entry name" value="ZF_MYND_2"/>
    <property type="match status" value="1"/>
</dbReference>
<feature type="domain" description="MYND-type" evidence="6">
    <location>
        <begin position="324"/>
        <end position="366"/>
    </location>
</feature>
<dbReference type="EMBL" id="JAXQNO010000024">
    <property type="protein sequence ID" value="KAK4762496.1"/>
    <property type="molecule type" value="Genomic_DNA"/>
</dbReference>
<gene>
    <name evidence="7" type="ORF">SAY86_008264</name>
</gene>
<evidence type="ECO:0000256" key="1">
    <source>
        <dbReference type="ARBA" id="ARBA00022723"/>
    </source>
</evidence>
<comment type="caution">
    <text evidence="7">The sequence shown here is derived from an EMBL/GenBank/DDBJ whole genome shotgun (WGS) entry which is preliminary data.</text>
</comment>
<dbReference type="InterPro" id="IPR044508">
    <property type="entry name" value="At5g50450/At1g67340-like"/>
</dbReference>
<name>A0AAN7QAC8_TRANT</name>
<dbReference type="Gene3D" id="6.10.140.2220">
    <property type="match status" value="1"/>
</dbReference>
<protein>
    <recommendedName>
        <fullName evidence="6">MYND-type domain-containing protein</fullName>
    </recommendedName>
</protein>
<dbReference type="Gene3D" id="1.25.40.10">
    <property type="entry name" value="Tetratricopeptide repeat domain"/>
    <property type="match status" value="1"/>
</dbReference>
<proteinExistence type="predicted"/>
<feature type="region of interest" description="Disordered" evidence="5">
    <location>
        <begin position="18"/>
        <end position="61"/>
    </location>
</feature>
<dbReference type="PANTHER" id="PTHR46758:SF2">
    <property type="entry name" value="OJ1485_B09.11 PROTEIN"/>
    <property type="match status" value="1"/>
</dbReference>